<feature type="signal peptide" evidence="6">
    <location>
        <begin position="1"/>
        <end position="19"/>
    </location>
</feature>
<evidence type="ECO:0000256" key="2">
    <source>
        <dbReference type="ARBA" id="ARBA00022670"/>
    </source>
</evidence>
<keyword evidence="1 7" id="KW-0121">Carboxypeptidase</keyword>
<sequence length="529" mass="58236">MLRKALFLGVAMMVTPALAAEPAKDTPAPNADSVTRGTVVVDGSTIPYQAVAGTILVHGSEYNDSNEVLTKRGIKVEAGKDDSDKNPPVASMFYTAYFKDGVPSAKRPITFLYNGGPGSASVWVHMGTFGPRRVNTPGDQHLPAAPYALINNPQSLLDVSDVVFVDAPGTGFSRIAGKDAAKEFLGVDGDGEAFTHFISKFLAKYHRYNSPKYLFGESYGTMRSAVVINDLEQEENIDFNGVILLSQILNYDNSADAPQFNPGVDDPYVLALPTYAATAWYHHCLPQQHPDLKAFLKEVEHFAVTDYTVALRQGADLPESERQAIAEKLHTYTGLPVDYILRSDLRVNGGQFEQQLQAATGMATGRLDTRYSSPTLDPMTKEADYDPQSSAISSAYVSVFNDYVRNTLKYGTDETYRLFNPEGNWDNKHTQPGHGYQPKGVPNVMSDLAMAIKTNPNLHVMLNGGYYDLATPYYEGVYEMKHLPMATSLQKNIEYAQYSSGHMVYVDPAALQQLHDNVAAFIRRTDNLH</sequence>
<feature type="chain" id="PRO_5008590204" evidence="6">
    <location>
        <begin position="20"/>
        <end position="529"/>
    </location>
</feature>
<dbReference type="RefSeq" id="WP_064273141.1">
    <property type="nucleotide sequence ID" value="NZ_LUTU01000004.1"/>
</dbReference>
<organism evidence="7 8">
    <name type="scientific">Gluconobacter cerinus</name>
    <dbReference type="NCBI Taxonomy" id="38307"/>
    <lineage>
        <taxon>Bacteria</taxon>
        <taxon>Pseudomonadati</taxon>
        <taxon>Pseudomonadota</taxon>
        <taxon>Alphaproteobacteria</taxon>
        <taxon>Acetobacterales</taxon>
        <taxon>Acetobacteraceae</taxon>
        <taxon>Gluconobacter</taxon>
    </lineage>
</organism>
<dbReference type="SUPFAM" id="SSF53474">
    <property type="entry name" value="alpha/beta-Hydrolases"/>
    <property type="match status" value="1"/>
</dbReference>
<comment type="caution">
    <text evidence="7">The sequence shown here is derived from an EMBL/GenBank/DDBJ whole genome shotgun (WGS) entry which is preliminary data.</text>
</comment>
<keyword evidence="4" id="KW-0378">Hydrolase</keyword>
<dbReference type="PATRIC" id="fig|38307.3.peg.438"/>
<dbReference type="PANTHER" id="PTHR11802:SF3">
    <property type="entry name" value="RETINOID-INDUCIBLE SERINE CARBOXYPEPTIDASE"/>
    <property type="match status" value="1"/>
</dbReference>
<dbReference type="InterPro" id="IPR001563">
    <property type="entry name" value="Peptidase_S10"/>
</dbReference>
<keyword evidence="3 6" id="KW-0732">Signal</keyword>
<evidence type="ECO:0000256" key="4">
    <source>
        <dbReference type="ARBA" id="ARBA00022801"/>
    </source>
</evidence>
<dbReference type="AlphaFoldDB" id="A0A1B6VNS1"/>
<dbReference type="Proteomes" id="UP000077786">
    <property type="component" value="Unassembled WGS sequence"/>
</dbReference>
<keyword evidence="2" id="KW-0645">Protease</keyword>
<accession>A0A1B6VNS1</accession>
<dbReference type="GO" id="GO:0006508">
    <property type="term" value="P:proteolysis"/>
    <property type="evidence" value="ECO:0007669"/>
    <property type="project" value="UniProtKB-KW"/>
</dbReference>
<gene>
    <name evidence="7" type="ORF">A0123_00418</name>
</gene>
<dbReference type="EMBL" id="LUTU01000004">
    <property type="protein sequence ID" value="OAJ68853.1"/>
    <property type="molecule type" value="Genomic_DNA"/>
</dbReference>
<evidence type="ECO:0000256" key="5">
    <source>
        <dbReference type="ARBA" id="ARBA00023180"/>
    </source>
</evidence>
<dbReference type="GO" id="GO:0004185">
    <property type="term" value="F:serine-type carboxypeptidase activity"/>
    <property type="evidence" value="ECO:0007669"/>
    <property type="project" value="InterPro"/>
</dbReference>
<evidence type="ECO:0000313" key="7">
    <source>
        <dbReference type="EMBL" id="OAJ68853.1"/>
    </source>
</evidence>
<protein>
    <submittedName>
        <fullName evidence="7">Carboxypeptidase-like protein</fullName>
    </submittedName>
</protein>
<dbReference type="Pfam" id="PF00450">
    <property type="entry name" value="Peptidase_S10"/>
    <property type="match status" value="1"/>
</dbReference>
<dbReference type="OrthoDB" id="9770107at2"/>
<name>A0A1B6VNS1_9PROT</name>
<reference evidence="7 8" key="1">
    <citation type="submission" date="2016-03" db="EMBL/GenBank/DDBJ databases">
        <title>Draft genome sequence of Gluconobacter cerinus strain CECT 9110.</title>
        <authorList>
            <person name="Sainz F."/>
            <person name="Mas A."/>
            <person name="Torija M.J."/>
        </authorList>
    </citation>
    <scope>NUCLEOTIDE SEQUENCE [LARGE SCALE GENOMIC DNA]</scope>
    <source>
        <strain evidence="7 8">CECT 9110</strain>
    </source>
</reference>
<dbReference type="Gene3D" id="3.40.50.1820">
    <property type="entry name" value="alpha/beta hydrolase"/>
    <property type="match status" value="1"/>
</dbReference>
<evidence type="ECO:0000313" key="8">
    <source>
        <dbReference type="Proteomes" id="UP000077786"/>
    </source>
</evidence>
<evidence type="ECO:0000256" key="6">
    <source>
        <dbReference type="SAM" id="SignalP"/>
    </source>
</evidence>
<evidence type="ECO:0000256" key="3">
    <source>
        <dbReference type="ARBA" id="ARBA00022729"/>
    </source>
</evidence>
<dbReference type="InterPro" id="IPR029058">
    <property type="entry name" value="AB_hydrolase_fold"/>
</dbReference>
<proteinExistence type="predicted"/>
<dbReference type="PANTHER" id="PTHR11802">
    <property type="entry name" value="SERINE PROTEASE FAMILY S10 SERINE CARBOXYPEPTIDASE"/>
    <property type="match status" value="1"/>
</dbReference>
<keyword evidence="5" id="KW-0325">Glycoprotein</keyword>
<evidence type="ECO:0000256" key="1">
    <source>
        <dbReference type="ARBA" id="ARBA00022645"/>
    </source>
</evidence>